<proteinExistence type="predicted"/>
<evidence type="ECO:0000256" key="1">
    <source>
        <dbReference type="ARBA" id="ARBA00022679"/>
    </source>
</evidence>
<dbReference type="GO" id="GO:0070292">
    <property type="term" value="P:N-acylphosphatidylethanolamine metabolic process"/>
    <property type="evidence" value="ECO:0007669"/>
    <property type="project" value="TreeGrafter"/>
</dbReference>
<accession>A0A5E5P2D8</accession>
<dbReference type="OrthoDB" id="9812095at2"/>
<keyword evidence="2" id="KW-0378">Hydrolase</keyword>
<dbReference type="EMBL" id="CABPSX010000002">
    <property type="protein sequence ID" value="VVG70435.1"/>
    <property type="molecule type" value="Genomic_DNA"/>
</dbReference>
<evidence type="ECO:0000256" key="4">
    <source>
        <dbReference type="SAM" id="Phobius"/>
    </source>
</evidence>
<feature type="transmembrane region" description="Helical" evidence="4">
    <location>
        <begin position="196"/>
        <end position="221"/>
    </location>
</feature>
<organism evidence="6 7">
    <name type="scientific">Pandoraea apista</name>
    <dbReference type="NCBI Taxonomy" id="93218"/>
    <lineage>
        <taxon>Bacteria</taxon>
        <taxon>Pseudomonadati</taxon>
        <taxon>Pseudomonadota</taxon>
        <taxon>Betaproteobacteria</taxon>
        <taxon>Burkholderiales</taxon>
        <taxon>Burkholderiaceae</taxon>
        <taxon>Pandoraea</taxon>
    </lineage>
</organism>
<keyword evidence="1" id="KW-0808">Transferase</keyword>
<evidence type="ECO:0000259" key="5">
    <source>
        <dbReference type="PROSITE" id="PS51934"/>
    </source>
</evidence>
<dbReference type="GO" id="GO:0004623">
    <property type="term" value="F:phospholipase A2 activity"/>
    <property type="evidence" value="ECO:0007669"/>
    <property type="project" value="TreeGrafter"/>
</dbReference>
<dbReference type="PANTHER" id="PTHR13943">
    <property type="entry name" value="HRAS-LIKE SUPPRESSOR - RELATED"/>
    <property type="match status" value="1"/>
</dbReference>
<evidence type="ECO:0000256" key="2">
    <source>
        <dbReference type="ARBA" id="ARBA00022801"/>
    </source>
</evidence>
<name>A0A5E5P2D8_9BURK</name>
<evidence type="ECO:0000313" key="6">
    <source>
        <dbReference type="EMBL" id="VVG70435.1"/>
    </source>
</evidence>
<keyword evidence="4" id="KW-1133">Transmembrane helix</keyword>
<dbReference type="Gene3D" id="3.90.1720.10">
    <property type="entry name" value="endopeptidase domain like (from Nostoc punctiforme)"/>
    <property type="match status" value="1"/>
</dbReference>
<dbReference type="PANTHER" id="PTHR13943:SF77">
    <property type="entry name" value="LRAT DOMAIN-CONTAINING PROTEIN"/>
    <property type="match status" value="1"/>
</dbReference>
<dbReference type="GO" id="GO:0008970">
    <property type="term" value="F:phospholipase A1 activity"/>
    <property type="evidence" value="ECO:0007669"/>
    <property type="project" value="TreeGrafter"/>
</dbReference>
<dbReference type="AlphaFoldDB" id="A0A5E5P2D8"/>
<feature type="domain" description="LRAT" evidence="5">
    <location>
        <begin position="12"/>
        <end position="112"/>
    </location>
</feature>
<dbReference type="Proteomes" id="UP000364291">
    <property type="component" value="Unassembled WGS sequence"/>
</dbReference>
<feature type="transmembrane region" description="Helical" evidence="4">
    <location>
        <begin position="227"/>
        <end position="247"/>
    </location>
</feature>
<dbReference type="PROSITE" id="PS51934">
    <property type="entry name" value="LRAT"/>
    <property type="match status" value="1"/>
</dbReference>
<dbReference type="GO" id="GO:0016410">
    <property type="term" value="F:N-acyltransferase activity"/>
    <property type="evidence" value="ECO:0007669"/>
    <property type="project" value="TreeGrafter"/>
</dbReference>
<dbReference type="InterPro" id="IPR007053">
    <property type="entry name" value="LRAT_dom"/>
</dbReference>
<gene>
    <name evidence="6" type="ORF">PAP18089_01395</name>
</gene>
<dbReference type="InterPro" id="IPR051496">
    <property type="entry name" value="H-rev107_PLA/AT"/>
</dbReference>
<evidence type="ECO:0000313" key="7">
    <source>
        <dbReference type="Proteomes" id="UP000364291"/>
    </source>
</evidence>
<dbReference type="RefSeq" id="WP_150728568.1">
    <property type="nucleotide sequence ID" value="NZ_CABPSX010000002.1"/>
</dbReference>
<sequence length="252" mass="26614">MSDDRTIRAGDHLWVQRFGYEHHGLASGPNTVIQYSGKDALWDTGVIEEVPMSAFAKDRKVRFVDHPDRLHGRLESVRRARQRIGEEEYNLVFNNCEHFVTWCIEDEHTSEQVNKMVRSMGTTAATAFMYRWYQTWGTQEVMGSTVRVAAQMMSAGRTASTVTSAVNAATAARAAASLAPTVSAALTSSAPAATTAIANGLTAAGLTGVVGGAGAAAVGIVSAPVSLPVVAVAAGVGLAVTAVSALWDSIFD</sequence>
<reference evidence="6 7" key="1">
    <citation type="submission" date="2019-08" db="EMBL/GenBank/DDBJ databases">
        <authorList>
            <person name="Peeters C."/>
        </authorList>
    </citation>
    <scope>NUCLEOTIDE SEQUENCE [LARGE SCALE GENOMIC DNA]</scope>
    <source>
        <strain evidence="6 7">LMG 18089</strain>
    </source>
</reference>
<protein>
    <recommendedName>
        <fullName evidence="5">LRAT domain-containing protein</fullName>
    </recommendedName>
</protein>
<keyword evidence="3" id="KW-0443">Lipid metabolism</keyword>
<dbReference type="GO" id="GO:0005737">
    <property type="term" value="C:cytoplasm"/>
    <property type="evidence" value="ECO:0007669"/>
    <property type="project" value="TreeGrafter"/>
</dbReference>
<keyword evidence="4" id="KW-0472">Membrane</keyword>
<keyword evidence="4" id="KW-0812">Transmembrane</keyword>
<dbReference type="Pfam" id="PF04970">
    <property type="entry name" value="LRAT"/>
    <property type="match status" value="1"/>
</dbReference>
<evidence type="ECO:0000256" key="3">
    <source>
        <dbReference type="ARBA" id="ARBA00023098"/>
    </source>
</evidence>